<reference evidence="2 3" key="1">
    <citation type="submission" date="2019-02" db="EMBL/GenBank/DDBJ databases">
        <title>Deep-cultivation of Planctomycetes and their phenomic and genomic characterization uncovers novel biology.</title>
        <authorList>
            <person name="Wiegand S."/>
            <person name="Jogler M."/>
            <person name="Boedeker C."/>
            <person name="Pinto D."/>
            <person name="Vollmers J."/>
            <person name="Rivas-Marin E."/>
            <person name="Kohn T."/>
            <person name="Peeters S.H."/>
            <person name="Heuer A."/>
            <person name="Rast P."/>
            <person name="Oberbeckmann S."/>
            <person name="Bunk B."/>
            <person name="Jeske O."/>
            <person name="Meyerdierks A."/>
            <person name="Storesund J.E."/>
            <person name="Kallscheuer N."/>
            <person name="Luecker S."/>
            <person name="Lage O.M."/>
            <person name="Pohl T."/>
            <person name="Merkel B.J."/>
            <person name="Hornburger P."/>
            <person name="Mueller R.-W."/>
            <person name="Bruemmer F."/>
            <person name="Labrenz M."/>
            <person name="Spormann A.M."/>
            <person name="Op Den Camp H."/>
            <person name="Overmann J."/>
            <person name="Amann R."/>
            <person name="Jetten M.S.M."/>
            <person name="Mascher T."/>
            <person name="Medema M.H."/>
            <person name="Devos D.P."/>
            <person name="Kaster A.-K."/>
            <person name="Ovreas L."/>
            <person name="Rohde M."/>
            <person name="Galperin M.Y."/>
            <person name="Jogler C."/>
        </authorList>
    </citation>
    <scope>NUCLEOTIDE SEQUENCE [LARGE SCALE GENOMIC DNA]</scope>
    <source>
        <strain evidence="2 3">Poly41</strain>
    </source>
</reference>
<keyword evidence="1" id="KW-0472">Membrane</keyword>
<keyword evidence="1" id="KW-1133">Transmembrane helix</keyword>
<evidence type="ECO:0000256" key="1">
    <source>
        <dbReference type="SAM" id="Phobius"/>
    </source>
</evidence>
<dbReference type="EMBL" id="SJPV01000007">
    <property type="protein sequence ID" value="TWU34930.1"/>
    <property type="molecule type" value="Genomic_DNA"/>
</dbReference>
<keyword evidence="1" id="KW-0812">Transmembrane</keyword>
<proteinExistence type="predicted"/>
<protein>
    <submittedName>
        <fullName evidence="2">Uncharacterized protein</fullName>
    </submittedName>
</protein>
<dbReference type="AlphaFoldDB" id="A0A5C6DDQ7"/>
<keyword evidence="3" id="KW-1185">Reference proteome</keyword>
<gene>
    <name evidence="2" type="ORF">Poly41_40740</name>
</gene>
<name>A0A5C6DDQ7_9BACT</name>
<sequence length="158" mass="17643">MNQLTAKRKNAACRSWRCCHRPGTTLLDVAIGSMMLSVILIPSLHLMSRSQKNNRRLKLHQTLLFEADQLVEQTKIALSDSNEFDRVWRSPFANETLTKIDLGDGPVVLGSVRIQRNSDVISNGLVDIDATVWFDANSNGRVDSGEPVEQARTQWAAP</sequence>
<dbReference type="Proteomes" id="UP000319143">
    <property type="component" value="Unassembled WGS sequence"/>
</dbReference>
<evidence type="ECO:0000313" key="2">
    <source>
        <dbReference type="EMBL" id="TWU34930.1"/>
    </source>
</evidence>
<organism evidence="2 3">
    <name type="scientific">Novipirellula artificiosorum</name>
    <dbReference type="NCBI Taxonomy" id="2528016"/>
    <lineage>
        <taxon>Bacteria</taxon>
        <taxon>Pseudomonadati</taxon>
        <taxon>Planctomycetota</taxon>
        <taxon>Planctomycetia</taxon>
        <taxon>Pirellulales</taxon>
        <taxon>Pirellulaceae</taxon>
        <taxon>Novipirellula</taxon>
    </lineage>
</organism>
<evidence type="ECO:0000313" key="3">
    <source>
        <dbReference type="Proteomes" id="UP000319143"/>
    </source>
</evidence>
<feature type="transmembrane region" description="Helical" evidence="1">
    <location>
        <begin position="29"/>
        <end position="48"/>
    </location>
</feature>
<dbReference type="RefSeq" id="WP_146528358.1">
    <property type="nucleotide sequence ID" value="NZ_SJPV01000007.1"/>
</dbReference>
<dbReference type="OrthoDB" id="290315at2"/>
<accession>A0A5C6DDQ7</accession>
<comment type="caution">
    <text evidence="2">The sequence shown here is derived from an EMBL/GenBank/DDBJ whole genome shotgun (WGS) entry which is preliminary data.</text>
</comment>